<dbReference type="PANTHER" id="PTHR18919:SF138">
    <property type="entry name" value="ACETYL-COA C-ACETYLTRANSFERASE"/>
    <property type="match status" value="1"/>
</dbReference>
<dbReference type="InterPro" id="IPR020613">
    <property type="entry name" value="Thiolase_CS"/>
</dbReference>
<dbReference type="InterPro" id="IPR016039">
    <property type="entry name" value="Thiolase-like"/>
</dbReference>
<keyword evidence="9" id="KW-1185">Reference proteome</keyword>
<evidence type="ECO:0000259" key="6">
    <source>
        <dbReference type="Pfam" id="PF00108"/>
    </source>
</evidence>
<dbReference type="Gene3D" id="3.40.47.10">
    <property type="match status" value="2"/>
</dbReference>
<dbReference type="AlphaFoldDB" id="A0A2S9XM46"/>
<feature type="domain" description="Thiolase C-terminal" evidence="7">
    <location>
        <begin position="271"/>
        <end position="392"/>
    </location>
</feature>
<dbReference type="NCBIfam" id="TIGR01930">
    <property type="entry name" value="AcCoA-C-Actrans"/>
    <property type="match status" value="1"/>
</dbReference>
<dbReference type="InterPro" id="IPR020615">
    <property type="entry name" value="Thiolase_acyl_enz_int_AS"/>
</dbReference>
<dbReference type="PANTHER" id="PTHR18919">
    <property type="entry name" value="ACETYL-COA C-ACYLTRANSFERASE"/>
    <property type="match status" value="1"/>
</dbReference>
<gene>
    <name evidence="8" type="primary">thlA_2</name>
    <name evidence="8" type="ORF">ENSA5_42020</name>
</gene>
<dbReference type="InterPro" id="IPR020617">
    <property type="entry name" value="Thiolase_C"/>
</dbReference>
<dbReference type="FunFam" id="3.40.47.10:FF:000007">
    <property type="entry name" value="acetyl-CoA acetyltransferase, mitochondrial"/>
    <property type="match status" value="1"/>
</dbReference>
<dbReference type="Proteomes" id="UP000237968">
    <property type="component" value="Unassembled WGS sequence"/>
</dbReference>
<feature type="active site" description="Proton acceptor" evidence="4">
    <location>
        <position position="379"/>
    </location>
</feature>
<comment type="similarity">
    <text evidence="1 5">Belongs to the thiolase-like superfamily. Thiolase family.</text>
</comment>
<reference evidence="8 9" key="1">
    <citation type="submission" date="2018-03" db="EMBL/GenBank/DDBJ databases">
        <title>Draft Genome Sequences of the Obligatory Marine Myxobacteria Enhygromyxa salina SWB005.</title>
        <authorList>
            <person name="Poehlein A."/>
            <person name="Moghaddam J.A."/>
            <person name="Harms H."/>
            <person name="Alanjari M."/>
            <person name="Koenig G.M."/>
            <person name="Daniel R."/>
            <person name="Schaeberle T.F."/>
        </authorList>
    </citation>
    <scope>NUCLEOTIDE SEQUENCE [LARGE SCALE GENOMIC DNA]</scope>
    <source>
        <strain evidence="8 9">SWB005</strain>
    </source>
</reference>
<dbReference type="PROSITE" id="PS00099">
    <property type="entry name" value="THIOLASE_3"/>
    <property type="match status" value="1"/>
</dbReference>
<dbReference type="SUPFAM" id="SSF53901">
    <property type="entry name" value="Thiolase-like"/>
    <property type="match status" value="2"/>
</dbReference>
<dbReference type="CDD" id="cd00751">
    <property type="entry name" value="thiolase"/>
    <property type="match status" value="1"/>
</dbReference>
<dbReference type="RefSeq" id="WP_106393539.1">
    <property type="nucleotide sequence ID" value="NZ_PVNK01000184.1"/>
</dbReference>
<dbReference type="PROSITE" id="PS00098">
    <property type="entry name" value="THIOLASE_1"/>
    <property type="match status" value="1"/>
</dbReference>
<dbReference type="InterPro" id="IPR020610">
    <property type="entry name" value="Thiolase_AS"/>
</dbReference>
<comment type="caution">
    <text evidence="8">The sequence shown here is derived from an EMBL/GenBank/DDBJ whole genome shotgun (WGS) entry which is preliminary data.</text>
</comment>
<dbReference type="GO" id="GO:0003985">
    <property type="term" value="F:acetyl-CoA C-acetyltransferase activity"/>
    <property type="evidence" value="ECO:0007669"/>
    <property type="project" value="UniProtKB-EC"/>
</dbReference>
<evidence type="ECO:0000256" key="2">
    <source>
        <dbReference type="ARBA" id="ARBA00022679"/>
    </source>
</evidence>
<dbReference type="EMBL" id="PVNK01000184">
    <property type="protein sequence ID" value="PRP93800.1"/>
    <property type="molecule type" value="Genomic_DNA"/>
</dbReference>
<protein>
    <submittedName>
        <fullName evidence="8">Acetyl-CoA acetyltransferase</fullName>
        <ecNumber evidence="8">2.3.1.9</ecNumber>
    </submittedName>
</protein>
<evidence type="ECO:0000256" key="5">
    <source>
        <dbReference type="RuleBase" id="RU003557"/>
    </source>
</evidence>
<dbReference type="InterPro" id="IPR020616">
    <property type="entry name" value="Thiolase_N"/>
</dbReference>
<evidence type="ECO:0000259" key="7">
    <source>
        <dbReference type="Pfam" id="PF02803"/>
    </source>
</evidence>
<dbReference type="Pfam" id="PF00108">
    <property type="entry name" value="Thiolase_N"/>
    <property type="match status" value="1"/>
</dbReference>
<dbReference type="InterPro" id="IPR002155">
    <property type="entry name" value="Thiolase"/>
</dbReference>
<name>A0A2S9XM46_9BACT</name>
<dbReference type="Pfam" id="PF02803">
    <property type="entry name" value="Thiolase_C"/>
    <property type="match status" value="1"/>
</dbReference>
<dbReference type="OrthoDB" id="4565318at2"/>
<evidence type="ECO:0000313" key="9">
    <source>
        <dbReference type="Proteomes" id="UP000237968"/>
    </source>
</evidence>
<feature type="active site" description="Acyl-thioester intermediate" evidence="4">
    <location>
        <position position="89"/>
    </location>
</feature>
<evidence type="ECO:0000256" key="4">
    <source>
        <dbReference type="PIRSR" id="PIRSR000429-1"/>
    </source>
</evidence>
<dbReference type="PROSITE" id="PS00737">
    <property type="entry name" value="THIOLASE_2"/>
    <property type="match status" value="1"/>
</dbReference>
<feature type="active site" description="Proton acceptor" evidence="4">
    <location>
        <position position="349"/>
    </location>
</feature>
<proteinExistence type="inferred from homology"/>
<evidence type="ECO:0000256" key="3">
    <source>
        <dbReference type="ARBA" id="ARBA00023315"/>
    </source>
</evidence>
<dbReference type="EC" id="2.3.1.9" evidence="8"/>
<keyword evidence="2 5" id="KW-0808">Transferase</keyword>
<sequence>MSREVVIASAARTPIGSFQGALAKVSGTELGSIAIKAALERAKVEGKELDEVLMGMVLPAGTGQAPARQASKGAGVPDSVGALTLNKVCGSGLKAVMLAAQAIRAGDGEIFVAGGMESMSNVPYLLPGARDGYRMFNKSVVDGMVHDGLWDPYNDFHMGKAGDLCARECGISRERQDEFAAHSYRLAQNAVNEGLFADEIVPVSVPQRKGDPVVVDKDEEPFRGNIEKLPKLRAAFNKDGSVTAGNAPSINDGAAALVVMSREQADKRGITPLAVIKGYAGFAQAPEWFTTAPAGAMQAVLAKTNTKVDEVDLWEINEAFAVVALANQDKLGIASDRINVRGGAVALGHPIGCSGARILVTLLYALRSLDKQRGVASLCLGGGEAVALMVER</sequence>
<keyword evidence="3 5" id="KW-0012">Acyltransferase</keyword>
<feature type="domain" description="Thiolase N-terminal" evidence="6">
    <location>
        <begin position="5"/>
        <end position="263"/>
    </location>
</feature>
<dbReference type="PIRSF" id="PIRSF000429">
    <property type="entry name" value="Ac-CoA_Ac_transf"/>
    <property type="match status" value="1"/>
</dbReference>
<organism evidence="8 9">
    <name type="scientific">Enhygromyxa salina</name>
    <dbReference type="NCBI Taxonomy" id="215803"/>
    <lineage>
        <taxon>Bacteria</taxon>
        <taxon>Pseudomonadati</taxon>
        <taxon>Myxococcota</taxon>
        <taxon>Polyangia</taxon>
        <taxon>Nannocystales</taxon>
        <taxon>Nannocystaceae</taxon>
        <taxon>Enhygromyxa</taxon>
    </lineage>
</organism>
<evidence type="ECO:0000313" key="8">
    <source>
        <dbReference type="EMBL" id="PRP93800.1"/>
    </source>
</evidence>
<accession>A0A2S9XM46</accession>
<evidence type="ECO:0000256" key="1">
    <source>
        <dbReference type="ARBA" id="ARBA00010982"/>
    </source>
</evidence>